<dbReference type="OMA" id="CEGHRAS"/>
<dbReference type="STRING" id="137246.A0A401TNZ1"/>
<name>A0A401TNZ1_CHIPU</name>
<feature type="non-terminal residue" evidence="1">
    <location>
        <position position="1"/>
    </location>
</feature>
<dbReference type="AlphaFoldDB" id="A0A401TNZ1"/>
<reference evidence="1 2" key="1">
    <citation type="journal article" date="2018" name="Nat. Ecol. Evol.">
        <title>Shark genomes provide insights into elasmobranch evolution and the origin of vertebrates.</title>
        <authorList>
            <person name="Hara Y"/>
            <person name="Yamaguchi K"/>
            <person name="Onimaru K"/>
            <person name="Kadota M"/>
            <person name="Koyanagi M"/>
            <person name="Keeley SD"/>
            <person name="Tatsumi K"/>
            <person name="Tanaka K"/>
            <person name="Motone F"/>
            <person name="Kageyama Y"/>
            <person name="Nozu R"/>
            <person name="Adachi N"/>
            <person name="Nishimura O"/>
            <person name="Nakagawa R"/>
            <person name="Tanegashima C"/>
            <person name="Kiyatake I"/>
            <person name="Matsumoto R"/>
            <person name="Murakumo K"/>
            <person name="Nishida K"/>
            <person name="Terakita A"/>
            <person name="Kuratani S"/>
            <person name="Sato K"/>
            <person name="Hyodo S Kuraku.S."/>
        </authorList>
    </citation>
    <scope>NUCLEOTIDE SEQUENCE [LARGE SCALE GENOMIC DNA]</scope>
</reference>
<organism evidence="1 2">
    <name type="scientific">Chiloscyllium punctatum</name>
    <name type="common">Brownbanded bambooshark</name>
    <name type="synonym">Hemiscyllium punctatum</name>
    <dbReference type="NCBI Taxonomy" id="137246"/>
    <lineage>
        <taxon>Eukaryota</taxon>
        <taxon>Metazoa</taxon>
        <taxon>Chordata</taxon>
        <taxon>Craniata</taxon>
        <taxon>Vertebrata</taxon>
        <taxon>Chondrichthyes</taxon>
        <taxon>Elasmobranchii</taxon>
        <taxon>Galeomorphii</taxon>
        <taxon>Galeoidea</taxon>
        <taxon>Orectolobiformes</taxon>
        <taxon>Hemiscylliidae</taxon>
        <taxon>Chiloscyllium</taxon>
    </lineage>
</organism>
<gene>
    <name evidence="1" type="ORF">chiPu_0028490</name>
</gene>
<proteinExistence type="predicted"/>
<dbReference type="Proteomes" id="UP000287033">
    <property type="component" value="Unassembled WGS sequence"/>
</dbReference>
<sequence>PELRASCDRVIRACIQRLGDSGAGADGGGEGRAHLSSLLGLAVLACEGHRASSGPGGCRSAPLYLERLVFHLLRCSCARGLAPSCQPLCQQLLTGLSRSPQPEAGGVGRSAFALLWGAAPTLPPGPGLSLRLRALRLLALDPPSSTLLAQRFAQSCRLYLQGEGGEGAGLGGETLSLLRDLLKPPPLEEGHYHHHQQQLALCCQLALQAASSLSKTGFPAQARELLQGAGALLLLRGEGKRSPFPNALRLARLSPGLQAPSPSPGQALSRALATLRSAGGSPGPPGRRALAAGCRFLLSELRPLAERSGGRGGERAPSPGLGELLQLSAFLHLYLEQVRGCSAW</sequence>
<dbReference type="OrthoDB" id="10255632at2759"/>
<evidence type="ECO:0000313" key="1">
    <source>
        <dbReference type="EMBL" id="GCC44346.1"/>
    </source>
</evidence>
<feature type="non-terminal residue" evidence="1">
    <location>
        <position position="344"/>
    </location>
</feature>
<evidence type="ECO:0000313" key="2">
    <source>
        <dbReference type="Proteomes" id="UP000287033"/>
    </source>
</evidence>
<keyword evidence="2" id="KW-1185">Reference proteome</keyword>
<comment type="caution">
    <text evidence="1">The sequence shown here is derived from an EMBL/GenBank/DDBJ whole genome shotgun (WGS) entry which is preliminary data.</text>
</comment>
<accession>A0A401TNZ1</accession>
<dbReference type="EMBL" id="BEZZ01132561">
    <property type="protein sequence ID" value="GCC44346.1"/>
    <property type="molecule type" value="Genomic_DNA"/>
</dbReference>
<protein>
    <submittedName>
        <fullName evidence="1">Uncharacterized protein</fullName>
    </submittedName>
</protein>